<gene>
    <name evidence="1" type="ORF">T03_13344</name>
</gene>
<protein>
    <submittedName>
        <fullName evidence="1">Uncharacterized protein</fullName>
    </submittedName>
</protein>
<sequence>MASTARWISFHPVDNVTAVFSLSRMRKKIQLKCYITQLKAACSIFARQWPKLAGNIFCPKIKNKCEGGETPYK</sequence>
<dbReference type="EMBL" id="JYDI01000121">
    <property type="protein sequence ID" value="KRY51629.1"/>
    <property type="molecule type" value="Genomic_DNA"/>
</dbReference>
<keyword evidence="2" id="KW-1185">Reference proteome</keyword>
<reference evidence="1 2" key="1">
    <citation type="submission" date="2015-01" db="EMBL/GenBank/DDBJ databases">
        <title>Evolution of Trichinella species and genotypes.</title>
        <authorList>
            <person name="Korhonen P.K."/>
            <person name="Edoardo P."/>
            <person name="Giuseppe L.R."/>
            <person name="Gasser R.B."/>
        </authorList>
    </citation>
    <scope>NUCLEOTIDE SEQUENCE [LARGE SCALE GENOMIC DNA]</scope>
    <source>
        <strain evidence="1">ISS120</strain>
    </source>
</reference>
<dbReference type="AlphaFoldDB" id="A0A0V1CR00"/>
<proteinExistence type="predicted"/>
<dbReference type="Proteomes" id="UP000054653">
    <property type="component" value="Unassembled WGS sequence"/>
</dbReference>
<name>A0A0V1CR00_TRIBR</name>
<evidence type="ECO:0000313" key="1">
    <source>
        <dbReference type="EMBL" id="KRY51629.1"/>
    </source>
</evidence>
<organism evidence="1 2">
    <name type="scientific">Trichinella britovi</name>
    <name type="common">Parasitic roundworm</name>
    <dbReference type="NCBI Taxonomy" id="45882"/>
    <lineage>
        <taxon>Eukaryota</taxon>
        <taxon>Metazoa</taxon>
        <taxon>Ecdysozoa</taxon>
        <taxon>Nematoda</taxon>
        <taxon>Enoplea</taxon>
        <taxon>Dorylaimia</taxon>
        <taxon>Trichinellida</taxon>
        <taxon>Trichinellidae</taxon>
        <taxon>Trichinella</taxon>
    </lineage>
</organism>
<accession>A0A0V1CR00</accession>
<comment type="caution">
    <text evidence="1">The sequence shown here is derived from an EMBL/GenBank/DDBJ whole genome shotgun (WGS) entry which is preliminary data.</text>
</comment>
<evidence type="ECO:0000313" key="2">
    <source>
        <dbReference type="Proteomes" id="UP000054653"/>
    </source>
</evidence>